<keyword evidence="5 7" id="KW-0472">Membrane</keyword>
<dbReference type="InterPro" id="IPR017039">
    <property type="entry name" value="Virul_fac_BrkB"/>
</dbReference>
<feature type="compositionally biased region" description="Basic and acidic residues" evidence="6">
    <location>
        <begin position="431"/>
        <end position="454"/>
    </location>
</feature>
<feature type="transmembrane region" description="Helical" evidence="7">
    <location>
        <begin position="234"/>
        <end position="255"/>
    </location>
</feature>
<evidence type="ECO:0000256" key="7">
    <source>
        <dbReference type="SAM" id="Phobius"/>
    </source>
</evidence>
<feature type="region of interest" description="Disordered" evidence="6">
    <location>
        <begin position="356"/>
        <end position="494"/>
    </location>
</feature>
<dbReference type="PANTHER" id="PTHR30213">
    <property type="entry name" value="INNER MEMBRANE PROTEIN YHJD"/>
    <property type="match status" value="1"/>
</dbReference>
<name>A0ABP9H204_9ACTN</name>
<evidence type="ECO:0000256" key="4">
    <source>
        <dbReference type="ARBA" id="ARBA00022989"/>
    </source>
</evidence>
<dbReference type="EMBL" id="BAABIK010000032">
    <property type="protein sequence ID" value="GAA4954229.1"/>
    <property type="molecule type" value="Genomic_DNA"/>
</dbReference>
<feature type="transmembrane region" description="Helical" evidence="7">
    <location>
        <begin position="267"/>
        <end position="293"/>
    </location>
</feature>
<comment type="caution">
    <text evidence="8">The sequence shown here is derived from an EMBL/GenBank/DDBJ whole genome shotgun (WGS) entry which is preliminary data.</text>
</comment>
<feature type="transmembrane region" description="Helical" evidence="7">
    <location>
        <begin position="163"/>
        <end position="183"/>
    </location>
</feature>
<proteinExistence type="predicted"/>
<evidence type="ECO:0000256" key="1">
    <source>
        <dbReference type="ARBA" id="ARBA00004651"/>
    </source>
</evidence>
<evidence type="ECO:0000313" key="8">
    <source>
        <dbReference type="EMBL" id="GAA4954229.1"/>
    </source>
</evidence>
<dbReference type="Proteomes" id="UP001499993">
    <property type="component" value="Unassembled WGS sequence"/>
</dbReference>
<accession>A0ABP9H204</accession>
<feature type="compositionally biased region" description="Basic and acidic residues" evidence="6">
    <location>
        <begin position="470"/>
        <end position="494"/>
    </location>
</feature>
<keyword evidence="3 7" id="KW-0812">Transmembrane</keyword>
<feature type="compositionally biased region" description="Basic residues" evidence="6">
    <location>
        <begin position="374"/>
        <end position="387"/>
    </location>
</feature>
<keyword evidence="2" id="KW-1003">Cell membrane</keyword>
<reference evidence="9" key="1">
    <citation type="journal article" date="2019" name="Int. J. Syst. Evol. Microbiol.">
        <title>The Global Catalogue of Microorganisms (GCM) 10K type strain sequencing project: providing services to taxonomists for standard genome sequencing and annotation.</title>
        <authorList>
            <consortium name="The Broad Institute Genomics Platform"/>
            <consortium name="The Broad Institute Genome Sequencing Center for Infectious Disease"/>
            <person name="Wu L."/>
            <person name="Ma J."/>
        </authorList>
    </citation>
    <scope>NUCLEOTIDE SEQUENCE [LARGE SCALE GENOMIC DNA]</scope>
    <source>
        <strain evidence="9">JCM 18123</strain>
    </source>
</reference>
<feature type="transmembrane region" description="Helical" evidence="7">
    <location>
        <begin position="131"/>
        <end position="151"/>
    </location>
</feature>
<evidence type="ECO:0000256" key="3">
    <source>
        <dbReference type="ARBA" id="ARBA00022692"/>
    </source>
</evidence>
<feature type="transmembrane region" description="Helical" evidence="7">
    <location>
        <begin position="53"/>
        <end position="74"/>
    </location>
</feature>
<evidence type="ECO:0000256" key="6">
    <source>
        <dbReference type="SAM" id="MobiDB-lite"/>
    </source>
</evidence>
<keyword evidence="9" id="KW-1185">Reference proteome</keyword>
<dbReference type="Pfam" id="PF03631">
    <property type="entry name" value="Virul_fac_BrkB"/>
    <property type="match status" value="1"/>
</dbReference>
<gene>
    <name evidence="8" type="ORF">GCM10023224_44450</name>
</gene>
<feature type="compositionally biased region" description="Low complexity" evidence="6">
    <location>
        <begin position="409"/>
        <end position="426"/>
    </location>
</feature>
<comment type="subcellular location">
    <subcellularLocation>
        <location evidence="1">Cell membrane</location>
        <topology evidence="1">Multi-pass membrane protein</topology>
    </subcellularLocation>
</comment>
<evidence type="ECO:0000256" key="5">
    <source>
        <dbReference type="ARBA" id="ARBA00023136"/>
    </source>
</evidence>
<sequence length="494" mass="52079">MWGLWTRTLRGAGERVAAWRERRPVLSALLLLVGRTVRAIARARVVGLAAESAFFSLLSLPALLLGIVGTLGHLRPVLGGGTVLEVRAWMLDLAATVLTSGTVDSLVAPLVDEFLRGAQGGLLSVTFLVSLWSGSRAMNVFIDAITIAYGLDELRGYLRQRVLALLAYLGGLLFALVVLPVLVAGPDLVHRLLPATVGYLHLLYWPLVCALSTLAVAMLYVLSTPVRTPLWRYLPGTLVAMLVLLAGSALLRVYLDASFGQVTIYGSLAAPIAILVWLWLMALAVLIGSALNAEIDAIWPTPRTAAARAEIAARRHERTRRIVLRREEALEVTGRPEESGETSAETAARMRRLMGWGTDRLGEDTGPAAGAGPVRRRRWGGGRRHAPGKAAEPEPLPARAGEPSGGAVPGETSTAAAESAAGPAGEAPEEAAERGADAEAAGRARPEETGEEGGRPPVPSSGPGPSSDSGDDRGTADPQLRPRAEDREAPGASS</sequence>
<protein>
    <recommendedName>
        <fullName evidence="10">YihY/virulence factor BrkB family protein</fullName>
    </recommendedName>
</protein>
<evidence type="ECO:0000256" key="2">
    <source>
        <dbReference type="ARBA" id="ARBA00022475"/>
    </source>
</evidence>
<feature type="transmembrane region" description="Helical" evidence="7">
    <location>
        <begin position="203"/>
        <end position="222"/>
    </location>
</feature>
<keyword evidence="4 7" id="KW-1133">Transmembrane helix</keyword>
<organism evidence="8 9">
    <name type="scientific">Streptomonospora halophila</name>
    <dbReference type="NCBI Taxonomy" id="427369"/>
    <lineage>
        <taxon>Bacteria</taxon>
        <taxon>Bacillati</taxon>
        <taxon>Actinomycetota</taxon>
        <taxon>Actinomycetes</taxon>
        <taxon>Streptosporangiales</taxon>
        <taxon>Nocardiopsidaceae</taxon>
        <taxon>Streptomonospora</taxon>
    </lineage>
</organism>
<evidence type="ECO:0000313" key="9">
    <source>
        <dbReference type="Proteomes" id="UP001499993"/>
    </source>
</evidence>
<dbReference type="PANTHER" id="PTHR30213:SF0">
    <property type="entry name" value="UPF0761 MEMBRANE PROTEIN YIHY"/>
    <property type="match status" value="1"/>
</dbReference>
<evidence type="ECO:0008006" key="10">
    <source>
        <dbReference type="Google" id="ProtNLM"/>
    </source>
</evidence>